<proteinExistence type="predicted"/>
<dbReference type="AlphaFoldDB" id="A0A2P2PVE9"/>
<keyword evidence="1" id="KW-1133">Transmembrane helix</keyword>
<evidence type="ECO:0000256" key="1">
    <source>
        <dbReference type="SAM" id="Phobius"/>
    </source>
</evidence>
<dbReference type="EMBL" id="GGEC01078222">
    <property type="protein sequence ID" value="MBX58706.1"/>
    <property type="molecule type" value="Transcribed_RNA"/>
</dbReference>
<name>A0A2P2PVE9_RHIMU</name>
<accession>A0A2P2PVE9</accession>
<sequence length="82" mass="9683">MIISSVLYPGEFFDSLCLIFYIVLTCFLNGPYGWNSDLQYRCQLHAIGLLYWYFFPLLTNYMPRIMVFLPSNCQNLCSMDPF</sequence>
<keyword evidence="1" id="KW-0812">Transmembrane</keyword>
<protein>
    <submittedName>
        <fullName evidence="2">Uncharacterized protein</fullName>
    </submittedName>
</protein>
<evidence type="ECO:0000313" key="2">
    <source>
        <dbReference type="EMBL" id="MBX58706.1"/>
    </source>
</evidence>
<reference evidence="2" key="1">
    <citation type="submission" date="2018-02" db="EMBL/GenBank/DDBJ databases">
        <title>Rhizophora mucronata_Transcriptome.</title>
        <authorList>
            <person name="Meera S.P."/>
            <person name="Sreeshan A."/>
            <person name="Augustine A."/>
        </authorList>
    </citation>
    <scope>NUCLEOTIDE SEQUENCE</scope>
    <source>
        <tissue evidence="2">Leaf</tissue>
    </source>
</reference>
<keyword evidence="1" id="KW-0472">Membrane</keyword>
<organism evidence="2">
    <name type="scientific">Rhizophora mucronata</name>
    <name type="common">Asiatic mangrove</name>
    <dbReference type="NCBI Taxonomy" id="61149"/>
    <lineage>
        <taxon>Eukaryota</taxon>
        <taxon>Viridiplantae</taxon>
        <taxon>Streptophyta</taxon>
        <taxon>Embryophyta</taxon>
        <taxon>Tracheophyta</taxon>
        <taxon>Spermatophyta</taxon>
        <taxon>Magnoliopsida</taxon>
        <taxon>eudicotyledons</taxon>
        <taxon>Gunneridae</taxon>
        <taxon>Pentapetalae</taxon>
        <taxon>rosids</taxon>
        <taxon>fabids</taxon>
        <taxon>Malpighiales</taxon>
        <taxon>Rhizophoraceae</taxon>
        <taxon>Rhizophora</taxon>
    </lineage>
</organism>
<feature type="transmembrane region" description="Helical" evidence="1">
    <location>
        <begin position="12"/>
        <end position="32"/>
    </location>
</feature>
<feature type="transmembrane region" description="Helical" evidence="1">
    <location>
        <begin position="44"/>
        <end position="62"/>
    </location>
</feature>